<dbReference type="PANTHER" id="PTHR44520:SF2">
    <property type="entry name" value="RESPONSE REGULATOR RCP1"/>
    <property type="match status" value="1"/>
</dbReference>
<feature type="modified residue" description="4-aspartylphosphate" evidence="1">
    <location>
        <position position="57"/>
    </location>
</feature>
<dbReference type="InterPro" id="IPR011006">
    <property type="entry name" value="CheY-like_superfamily"/>
</dbReference>
<dbReference type="InterPro" id="IPR052893">
    <property type="entry name" value="TCS_response_regulator"/>
</dbReference>
<dbReference type="Pfam" id="PF00072">
    <property type="entry name" value="Response_reg"/>
    <property type="match status" value="1"/>
</dbReference>
<name>A0A385SGT4_9BACT</name>
<keyword evidence="4" id="KW-1185">Reference proteome</keyword>
<dbReference type="PANTHER" id="PTHR44520">
    <property type="entry name" value="RESPONSE REGULATOR RCP1-RELATED"/>
    <property type="match status" value="1"/>
</dbReference>
<organism evidence="3 4">
    <name type="scientific">Chryseolinea soli</name>
    <dbReference type="NCBI Taxonomy" id="2321403"/>
    <lineage>
        <taxon>Bacteria</taxon>
        <taxon>Pseudomonadati</taxon>
        <taxon>Bacteroidota</taxon>
        <taxon>Cytophagia</taxon>
        <taxon>Cytophagales</taxon>
        <taxon>Fulvivirgaceae</taxon>
        <taxon>Chryseolinea</taxon>
    </lineage>
</organism>
<dbReference type="OrthoDB" id="7631574at2"/>
<proteinExistence type="predicted"/>
<accession>A0A385SGT4</accession>
<dbReference type="EMBL" id="CP032382">
    <property type="protein sequence ID" value="AYB29105.1"/>
    <property type="molecule type" value="Genomic_DNA"/>
</dbReference>
<dbReference type="RefSeq" id="WP_119752428.1">
    <property type="nucleotide sequence ID" value="NZ_CP032382.1"/>
</dbReference>
<sequence length="129" mass="14586">MIVCLLIDDDQDDQEIFSMALEDINRDIQCIMASNGILALEKLKAKKPLIPDYIFIDVNMPKMNGIECLQEIQKLDHLKHADVFMYSTSSDEKMIEKSKALGAKDFIVKPPGLTLLTEKLLQVFSKRAG</sequence>
<evidence type="ECO:0000259" key="2">
    <source>
        <dbReference type="PROSITE" id="PS50110"/>
    </source>
</evidence>
<dbReference type="AlphaFoldDB" id="A0A385SGT4"/>
<evidence type="ECO:0000256" key="1">
    <source>
        <dbReference type="PROSITE-ProRule" id="PRU00169"/>
    </source>
</evidence>
<evidence type="ECO:0000313" key="4">
    <source>
        <dbReference type="Proteomes" id="UP000266183"/>
    </source>
</evidence>
<dbReference type="Gene3D" id="3.40.50.2300">
    <property type="match status" value="1"/>
</dbReference>
<evidence type="ECO:0000313" key="3">
    <source>
        <dbReference type="EMBL" id="AYB29105.1"/>
    </source>
</evidence>
<dbReference type="Proteomes" id="UP000266183">
    <property type="component" value="Chromosome"/>
</dbReference>
<dbReference type="SUPFAM" id="SSF52172">
    <property type="entry name" value="CheY-like"/>
    <property type="match status" value="1"/>
</dbReference>
<reference evidence="4" key="1">
    <citation type="submission" date="2018-09" db="EMBL/GenBank/DDBJ databases">
        <title>Chryseolinea sp. KIS68-18 isolated from soil.</title>
        <authorList>
            <person name="Weon H.-Y."/>
            <person name="Kwon S.-W."/>
            <person name="Lee S.A."/>
        </authorList>
    </citation>
    <scope>NUCLEOTIDE SEQUENCE [LARGE SCALE GENOMIC DNA]</scope>
    <source>
        <strain evidence="4">KIS68-18</strain>
    </source>
</reference>
<protein>
    <submittedName>
        <fullName evidence="3">Response regulator</fullName>
    </submittedName>
</protein>
<dbReference type="InterPro" id="IPR001789">
    <property type="entry name" value="Sig_transdc_resp-reg_receiver"/>
</dbReference>
<dbReference type="PROSITE" id="PS50110">
    <property type="entry name" value="RESPONSE_REGULATORY"/>
    <property type="match status" value="1"/>
</dbReference>
<dbReference type="KEGG" id="chk:D4L85_00245"/>
<feature type="domain" description="Response regulatory" evidence="2">
    <location>
        <begin position="3"/>
        <end position="124"/>
    </location>
</feature>
<keyword evidence="1" id="KW-0597">Phosphoprotein</keyword>
<dbReference type="GO" id="GO:0000160">
    <property type="term" value="P:phosphorelay signal transduction system"/>
    <property type="evidence" value="ECO:0007669"/>
    <property type="project" value="InterPro"/>
</dbReference>
<dbReference type="SMART" id="SM00448">
    <property type="entry name" value="REC"/>
    <property type="match status" value="1"/>
</dbReference>
<gene>
    <name evidence="3" type="ORF">D4L85_00245</name>
</gene>